<evidence type="ECO:0000256" key="2">
    <source>
        <dbReference type="ARBA" id="ARBA00008554"/>
    </source>
</evidence>
<evidence type="ECO:0000313" key="12">
    <source>
        <dbReference type="Proteomes" id="UP000193240"/>
    </source>
</evidence>
<reference evidence="11 12" key="1">
    <citation type="journal article" date="2017" name="Genome Announc.">
        <title>Genome sequence of the saprophytic ascomycete Epicoccum nigrum ICMP 19927 strain isolated from New Zealand.</title>
        <authorList>
            <person name="Fokin M."/>
            <person name="Fleetwood D."/>
            <person name="Weir B.S."/>
            <person name="Villas-Boas S.G."/>
        </authorList>
    </citation>
    <scope>NUCLEOTIDE SEQUENCE [LARGE SCALE GENOMIC DNA]</scope>
    <source>
        <strain evidence="11 12">ICMP 19927</strain>
    </source>
</reference>
<keyword evidence="7" id="KW-0496">Mitochondrion</keyword>
<evidence type="ECO:0000256" key="10">
    <source>
        <dbReference type="SAM" id="MobiDB-lite"/>
    </source>
</evidence>
<dbReference type="AlphaFoldDB" id="A0A1Y2LIS7"/>
<dbReference type="Pfam" id="PF02271">
    <property type="entry name" value="UCR_14kD"/>
    <property type="match status" value="1"/>
</dbReference>
<proteinExistence type="inferred from homology"/>
<sequence>MVLCVREEGSVLAVVPSGVPQCAEAEAPQHSSNTRASGWAAPLTGGTAEDREGAKRIFTLPLPARRTSTTRTRTSNTANMSAPSLAPMIMKRPWLQRWMKPLANWYTNASGYRQLGLRADDLLPEENDVVHTALKRLNPQEAYDRVFRLRRAFQLSMSHQLLPKEEWTKPEDDHPYLTEYIKEIETEMAEREDLEAMVITKRKSNANAGH</sequence>
<evidence type="ECO:0000313" key="11">
    <source>
        <dbReference type="EMBL" id="OSS43923.1"/>
    </source>
</evidence>
<dbReference type="SUPFAM" id="SSF81524">
    <property type="entry name" value="14 kDa protein of cytochrome bc1 complex (Ubiquinol-cytochrome c reductase)"/>
    <property type="match status" value="1"/>
</dbReference>
<keyword evidence="12" id="KW-1185">Reference proteome</keyword>
<comment type="similarity">
    <text evidence="2">Belongs to the UQCRB/QCR7 family.</text>
</comment>
<evidence type="ECO:0000256" key="3">
    <source>
        <dbReference type="ARBA" id="ARBA00022448"/>
    </source>
</evidence>
<organism evidence="11 12">
    <name type="scientific">Epicoccum nigrum</name>
    <name type="common">Soil fungus</name>
    <name type="synonym">Epicoccum purpurascens</name>
    <dbReference type="NCBI Taxonomy" id="105696"/>
    <lineage>
        <taxon>Eukaryota</taxon>
        <taxon>Fungi</taxon>
        <taxon>Dikarya</taxon>
        <taxon>Ascomycota</taxon>
        <taxon>Pezizomycotina</taxon>
        <taxon>Dothideomycetes</taxon>
        <taxon>Pleosporomycetidae</taxon>
        <taxon>Pleosporales</taxon>
        <taxon>Pleosporineae</taxon>
        <taxon>Didymellaceae</taxon>
        <taxon>Epicoccum</taxon>
    </lineage>
</organism>
<dbReference type="GO" id="GO:0045275">
    <property type="term" value="C:respiratory chain complex III"/>
    <property type="evidence" value="ECO:0007669"/>
    <property type="project" value="InterPro"/>
</dbReference>
<gene>
    <name evidence="11" type="ORF">B5807_11460</name>
</gene>
<keyword evidence="5" id="KW-0999">Mitochondrion inner membrane</keyword>
<keyword evidence="3" id="KW-0813">Transport</keyword>
<evidence type="ECO:0000256" key="4">
    <source>
        <dbReference type="ARBA" id="ARBA00022660"/>
    </source>
</evidence>
<keyword evidence="6" id="KW-0249">Electron transport</keyword>
<evidence type="ECO:0000256" key="5">
    <source>
        <dbReference type="ARBA" id="ARBA00022792"/>
    </source>
</evidence>
<dbReference type="GO" id="GO:0006122">
    <property type="term" value="P:mitochondrial electron transport, ubiquinol to cytochrome c"/>
    <property type="evidence" value="ECO:0007669"/>
    <property type="project" value="InterPro"/>
</dbReference>
<dbReference type="InterPro" id="IPR003197">
    <property type="entry name" value="QCR7"/>
</dbReference>
<dbReference type="STRING" id="105696.A0A1Y2LIS7"/>
<dbReference type="Proteomes" id="UP000193240">
    <property type="component" value="Unassembled WGS sequence"/>
</dbReference>
<keyword evidence="8" id="KW-0472">Membrane</keyword>
<name>A0A1Y2LIS7_EPING</name>
<accession>A0A1Y2LIS7</accession>
<evidence type="ECO:0000256" key="7">
    <source>
        <dbReference type="ARBA" id="ARBA00023128"/>
    </source>
</evidence>
<dbReference type="InParanoid" id="A0A1Y2LIS7"/>
<evidence type="ECO:0000256" key="1">
    <source>
        <dbReference type="ARBA" id="ARBA00004443"/>
    </source>
</evidence>
<feature type="region of interest" description="Disordered" evidence="10">
    <location>
        <begin position="25"/>
        <end position="55"/>
    </location>
</feature>
<evidence type="ECO:0000256" key="8">
    <source>
        <dbReference type="ARBA" id="ARBA00023136"/>
    </source>
</evidence>
<dbReference type="EMBL" id="KZ107860">
    <property type="protein sequence ID" value="OSS43923.1"/>
    <property type="molecule type" value="Genomic_DNA"/>
</dbReference>
<evidence type="ECO:0000256" key="6">
    <source>
        <dbReference type="ARBA" id="ARBA00022982"/>
    </source>
</evidence>
<evidence type="ECO:0000256" key="9">
    <source>
        <dbReference type="ARBA" id="ARBA00031684"/>
    </source>
</evidence>
<dbReference type="GO" id="GO:0005743">
    <property type="term" value="C:mitochondrial inner membrane"/>
    <property type="evidence" value="ECO:0007669"/>
    <property type="project" value="UniProtKB-SubCell"/>
</dbReference>
<keyword evidence="4" id="KW-0679">Respiratory chain</keyword>
<dbReference type="InterPro" id="IPR036544">
    <property type="entry name" value="QCR7_sf"/>
</dbReference>
<dbReference type="PANTHER" id="PTHR12022">
    <property type="entry name" value="UBIQUINOL-CYTOCHROME C REDUCTASE COMPLEX 14 KD PROTEIN"/>
    <property type="match status" value="1"/>
</dbReference>
<dbReference type="FunFam" id="1.10.1090.10:FF:000001">
    <property type="entry name" value="Cytochrome b-c1 complex subunit 7"/>
    <property type="match status" value="1"/>
</dbReference>
<dbReference type="PANTHER" id="PTHR12022:SF0">
    <property type="entry name" value="CYTOCHROME B-C1 COMPLEX SUBUNIT 7"/>
    <property type="match status" value="1"/>
</dbReference>
<dbReference type="Gene3D" id="1.10.1090.10">
    <property type="entry name" value="Cytochrome b-c1 complex subunit 7"/>
    <property type="match status" value="1"/>
</dbReference>
<comment type="subcellular location">
    <subcellularLocation>
        <location evidence="1">Mitochondrion inner membrane</location>
        <topology evidence="1">Peripheral membrane protein</topology>
        <orientation evidence="1">Matrix side</orientation>
    </subcellularLocation>
</comment>
<protein>
    <recommendedName>
        <fullName evidence="9">Complex III subunit 7</fullName>
    </recommendedName>
</protein>
<dbReference type="FunCoup" id="A0A1Y2LIS7">
    <property type="interactions" value="181"/>
</dbReference>